<dbReference type="Gene3D" id="2.40.10.10">
    <property type="entry name" value="Trypsin-like serine proteases"/>
    <property type="match status" value="2"/>
</dbReference>
<dbReference type="PROSITE" id="PS50106">
    <property type="entry name" value="PDZ"/>
    <property type="match status" value="1"/>
</dbReference>
<dbReference type="InterPro" id="IPR001940">
    <property type="entry name" value="Peptidase_S1C"/>
</dbReference>
<reference evidence="5 6" key="1">
    <citation type="submission" date="2013-08" db="EMBL/GenBank/DDBJ databases">
        <authorList>
            <person name="Weinstock G."/>
            <person name="Sodergren E."/>
            <person name="Wylie T."/>
            <person name="Fulton L."/>
            <person name="Fulton R."/>
            <person name="Fronick C."/>
            <person name="O'Laughlin M."/>
            <person name="Godfrey J."/>
            <person name="Miner T."/>
            <person name="Herter B."/>
            <person name="Appelbaum E."/>
            <person name="Cordes M."/>
            <person name="Lek S."/>
            <person name="Wollam A."/>
            <person name="Pepin K.H."/>
            <person name="Palsikar V.B."/>
            <person name="Mitreva M."/>
            <person name="Wilson R.K."/>
        </authorList>
    </citation>
    <scope>NUCLEOTIDE SEQUENCE [LARGE SCALE GENOMIC DNA]</scope>
    <source>
        <strain evidence="5 6">ATCC 700332</strain>
    </source>
</reference>
<evidence type="ECO:0000256" key="1">
    <source>
        <dbReference type="ARBA" id="ARBA00010541"/>
    </source>
</evidence>
<sequence length="598" mass="65706">MHILEKLYTNKKKFLNGGGFLCMLICVLILGACASSKKNYARPDFTDLQLFTKEIERIRSLKEKEPVRALWLATLLYKDCAEKNTDRTDEAVRLCAECAENACSAFYSFTEKKKWAQAVRIAQSMQTLYDLYKTSPYDGISAQNAVSELARLLGDKNFKEQAEYAKNTVNTLPRVPSSPASGSIADFIRGTVTVWVDLGVKVEKGMGYASRVIGSGFFIDKRGYIITNHHVIADLVDSAYEGYGRLYIKLASDTQTRIPAKVIGWDKTLDLALLKTEVRPPFVFPLGSSENLSVGARIYAIGSPAGLESTITSGIVSSFDRNLLSTVSVMQIDAAVNAGNSGGPLVSSDGYVQGIVFAGMPDFQGLNFAVPVEYLSGILQSLYAGGEVIHSWVGAYGRTLKKTPSALEGEGVEVLYLMPGGSADYAGLRSGDVISAINGKRIKTVEELQTALIFLPPRSLAVLEYRRPEKESNQANTDTLLQSPEHKALVYLDVRDENPGKAIYEREPAYRMFYPLFGMELVPSSASNRRKFSVQTIVKGSNADESGFSVNDPVEIIRTKLLEDRQAVYAEVYTKKRKSGYLEVNLAVGAPLDSPYLF</sequence>
<evidence type="ECO:0000259" key="4">
    <source>
        <dbReference type="PROSITE" id="PS50106"/>
    </source>
</evidence>
<keyword evidence="3" id="KW-0378">Hydrolase</keyword>
<dbReference type="InterPro" id="IPR036034">
    <property type="entry name" value="PDZ_sf"/>
</dbReference>
<organism evidence="5 6">
    <name type="scientific">Treponema lecithinolyticum ATCC 700332</name>
    <dbReference type="NCBI Taxonomy" id="1321815"/>
    <lineage>
        <taxon>Bacteria</taxon>
        <taxon>Pseudomonadati</taxon>
        <taxon>Spirochaetota</taxon>
        <taxon>Spirochaetia</taxon>
        <taxon>Spirochaetales</taxon>
        <taxon>Treponemataceae</taxon>
        <taxon>Treponema</taxon>
    </lineage>
</organism>
<dbReference type="PANTHER" id="PTHR43343">
    <property type="entry name" value="PEPTIDASE S12"/>
    <property type="match status" value="1"/>
</dbReference>
<protein>
    <submittedName>
        <fullName evidence="5">Trypsin</fullName>
    </submittedName>
</protein>
<proteinExistence type="inferred from homology"/>
<dbReference type="PANTHER" id="PTHR43343:SF3">
    <property type="entry name" value="PROTEASE DO-LIKE 8, CHLOROPLASTIC"/>
    <property type="match status" value="1"/>
</dbReference>
<evidence type="ECO:0000256" key="3">
    <source>
        <dbReference type="ARBA" id="ARBA00022801"/>
    </source>
</evidence>
<name>A0ABN0NZ66_TRELE</name>
<dbReference type="InterPro" id="IPR009003">
    <property type="entry name" value="Peptidase_S1_PA"/>
</dbReference>
<feature type="domain" description="PDZ" evidence="4">
    <location>
        <begin position="394"/>
        <end position="469"/>
    </location>
</feature>
<dbReference type="PROSITE" id="PS51257">
    <property type="entry name" value="PROKAR_LIPOPROTEIN"/>
    <property type="match status" value="1"/>
</dbReference>
<evidence type="ECO:0000313" key="6">
    <source>
        <dbReference type="Proteomes" id="UP000016649"/>
    </source>
</evidence>
<dbReference type="SUPFAM" id="SSF50494">
    <property type="entry name" value="Trypsin-like serine proteases"/>
    <property type="match status" value="1"/>
</dbReference>
<evidence type="ECO:0000313" key="5">
    <source>
        <dbReference type="EMBL" id="ERJ93394.1"/>
    </source>
</evidence>
<dbReference type="InterPro" id="IPR001478">
    <property type="entry name" value="PDZ"/>
</dbReference>
<accession>A0ABN0NZ66</accession>
<dbReference type="InterPro" id="IPR051201">
    <property type="entry name" value="Chloro_Bact_Ser_Proteases"/>
</dbReference>
<dbReference type="SMART" id="SM00228">
    <property type="entry name" value="PDZ"/>
    <property type="match status" value="1"/>
</dbReference>
<dbReference type="SUPFAM" id="SSF50156">
    <property type="entry name" value="PDZ domain-like"/>
    <property type="match status" value="1"/>
</dbReference>
<keyword evidence="6" id="KW-1185">Reference proteome</keyword>
<dbReference type="Pfam" id="PF17820">
    <property type="entry name" value="PDZ_6"/>
    <property type="match status" value="1"/>
</dbReference>
<dbReference type="InterPro" id="IPR041489">
    <property type="entry name" value="PDZ_6"/>
</dbReference>
<dbReference type="Gene3D" id="2.30.42.10">
    <property type="match status" value="1"/>
</dbReference>
<dbReference type="InterPro" id="IPR043504">
    <property type="entry name" value="Peptidase_S1_PA_chymotrypsin"/>
</dbReference>
<dbReference type="PRINTS" id="PR00834">
    <property type="entry name" value="PROTEASES2C"/>
</dbReference>
<comment type="caution">
    <text evidence="5">The sequence shown here is derived from an EMBL/GenBank/DDBJ whole genome shotgun (WGS) entry which is preliminary data.</text>
</comment>
<evidence type="ECO:0000256" key="2">
    <source>
        <dbReference type="ARBA" id="ARBA00022670"/>
    </source>
</evidence>
<dbReference type="Pfam" id="PF13365">
    <property type="entry name" value="Trypsin_2"/>
    <property type="match status" value="1"/>
</dbReference>
<comment type="similarity">
    <text evidence="1">Belongs to the peptidase S1C family.</text>
</comment>
<gene>
    <name evidence="5" type="ORF">HMPREF9193_01070</name>
</gene>
<keyword evidence="2" id="KW-0645">Protease</keyword>
<dbReference type="EMBL" id="AWVH01000026">
    <property type="protein sequence ID" value="ERJ93394.1"/>
    <property type="molecule type" value="Genomic_DNA"/>
</dbReference>
<dbReference type="Proteomes" id="UP000016649">
    <property type="component" value="Unassembled WGS sequence"/>
</dbReference>